<dbReference type="SUPFAM" id="SSF46785">
    <property type="entry name" value="Winged helix' DNA-binding domain"/>
    <property type="match status" value="1"/>
</dbReference>
<keyword evidence="3" id="KW-0238">DNA-binding</keyword>
<dbReference type="Gene3D" id="3.40.190.10">
    <property type="entry name" value="Periplasmic binding protein-like II"/>
    <property type="match status" value="2"/>
</dbReference>
<dbReference type="SUPFAM" id="SSF53850">
    <property type="entry name" value="Periplasmic binding protein-like II"/>
    <property type="match status" value="1"/>
</dbReference>
<evidence type="ECO:0000256" key="3">
    <source>
        <dbReference type="ARBA" id="ARBA00023125"/>
    </source>
</evidence>
<dbReference type="PANTHER" id="PTHR30346">
    <property type="entry name" value="TRANSCRIPTIONAL DUAL REGULATOR HCAR-RELATED"/>
    <property type="match status" value="1"/>
</dbReference>
<organism evidence="6 7">
    <name type="scientific">Anaeromassilibacillus senegalensis</name>
    <dbReference type="NCBI Taxonomy" id="1673717"/>
    <lineage>
        <taxon>Bacteria</taxon>
        <taxon>Bacillati</taxon>
        <taxon>Bacillota</taxon>
        <taxon>Clostridia</taxon>
        <taxon>Eubacteriales</taxon>
        <taxon>Acutalibacteraceae</taxon>
        <taxon>Anaeromassilibacillus</taxon>
    </lineage>
</organism>
<protein>
    <submittedName>
        <fullName evidence="6">LysR family transcriptional regulator</fullName>
    </submittedName>
</protein>
<dbReference type="PRINTS" id="PR00039">
    <property type="entry name" value="HTHLYSR"/>
</dbReference>
<dbReference type="PANTHER" id="PTHR30346:SF0">
    <property type="entry name" value="HCA OPERON TRANSCRIPTIONAL ACTIVATOR HCAR"/>
    <property type="match status" value="1"/>
</dbReference>
<evidence type="ECO:0000313" key="7">
    <source>
        <dbReference type="Proteomes" id="UP001298681"/>
    </source>
</evidence>
<evidence type="ECO:0000256" key="1">
    <source>
        <dbReference type="ARBA" id="ARBA00009437"/>
    </source>
</evidence>
<gene>
    <name evidence="6" type="ORF">L0P57_08990</name>
</gene>
<dbReference type="InterPro" id="IPR005119">
    <property type="entry name" value="LysR_subst-bd"/>
</dbReference>
<dbReference type="InterPro" id="IPR036390">
    <property type="entry name" value="WH_DNA-bd_sf"/>
</dbReference>
<proteinExistence type="inferred from homology"/>
<sequence length="281" mass="32269">MFELYQLEQLLAFAECGTLSGAAERLHLSQPALSRSMQRLEAELQVSLFDRQKNKIKFNENGRMAAEYARQVMEKCQDMIGRVQAFDRSQRTILLGSCAPAPLWEIPPVLSDLYPDRTISSEMRENDVLLQGLRDNFYQLIILPYPVEEPGISCVKYGEEHLYFSLPPAHPLSGSKELYMKDLNGETMLLRNRLGFWRNVTDQKMPDTRFLEQEDVAFEELVKFSALPSFTTDVVLHREGNPVNRVNIPILDDEANVTYYCLYKPHGLNDLNAFLKTLPTD</sequence>
<evidence type="ECO:0000256" key="2">
    <source>
        <dbReference type="ARBA" id="ARBA00023015"/>
    </source>
</evidence>
<dbReference type="Proteomes" id="UP001298681">
    <property type="component" value="Unassembled WGS sequence"/>
</dbReference>
<comment type="similarity">
    <text evidence="1">Belongs to the LysR transcriptional regulatory family.</text>
</comment>
<dbReference type="RefSeq" id="WP_172749614.1">
    <property type="nucleotide sequence ID" value="NZ_JAKNHQ010000011.1"/>
</dbReference>
<dbReference type="EMBL" id="JAKNHQ010000011">
    <property type="protein sequence ID" value="MCG4611065.1"/>
    <property type="molecule type" value="Genomic_DNA"/>
</dbReference>
<dbReference type="Pfam" id="PF03466">
    <property type="entry name" value="LysR_substrate"/>
    <property type="match status" value="1"/>
</dbReference>
<dbReference type="PROSITE" id="PS50931">
    <property type="entry name" value="HTH_LYSR"/>
    <property type="match status" value="1"/>
</dbReference>
<name>A0ABS9MJU6_9FIRM</name>
<evidence type="ECO:0000313" key="6">
    <source>
        <dbReference type="EMBL" id="MCG4611065.1"/>
    </source>
</evidence>
<reference evidence="6 7" key="1">
    <citation type="submission" date="2022-01" db="EMBL/GenBank/DDBJ databases">
        <title>Collection of gut derived symbiotic bacterial strains cultured from healthy donors.</title>
        <authorList>
            <person name="Lin H."/>
            <person name="Kohout C."/>
            <person name="Waligurski E."/>
            <person name="Pamer E.G."/>
        </authorList>
    </citation>
    <scope>NUCLEOTIDE SEQUENCE [LARGE SCALE GENOMIC DNA]</scope>
    <source>
        <strain evidence="6 7">DFI.7.58</strain>
    </source>
</reference>
<dbReference type="Pfam" id="PF00126">
    <property type="entry name" value="HTH_1"/>
    <property type="match status" value="1"/>
</dbReference>
<evidence type="ECO:0000259" key="5">
    <source>
        <dbReference type="PROSITE" id="PS50931"/>
    </source>
</evidence>
<comment type="caution">
    <text evidence="6">The sequence shown here is derived from an EMBL/GenBank/DDBJ whole genome shotgun (WGS) entry which is preliminary data.</text>
</comment>
<feature type="domain" description="HTH lysR-type" evidence="5">
    <location>
        <begin position="2"/>
        <end position="59"/>
    </location>
</feature>
<dbReference type="Gene3D" id="1.10.10.10">
    <property type="entry name" value="Winged helix-like DNA-binding domain superfamily/Winged helix DNA-binding domain"/>
    <property type="match status" value="1"/>
</dbReference>
<keyword evidence="2" id="KW-0805">Transcription regulation</keyword>
<dbReference type="InterPro" id="IPR036388">
    <property type="entry name" value="WH-like_DNA-bd_sf"/>
</dbReference>
<keyword evidence="7" id="KW-1185">Reference proteome</keyword>
<dbReference type="InterPro" id="IPR000847">
    <property type="entry name" value="LysR_HTH_N"/>
</dbReference>
<accession>A0ABS9MJU6</accession>
<evidence type="ECO:0000256" key="4">
    <source>
        <dbReference type="ARBA" id="ARBA00023163"/>
    </source>
</evidence>
<keyword evidence="4" id="KW-0804">Transcription</keyword>